<dbReference type="EMBL" id="JBFXLU010000144">
    <property type="protein sequence ID" value="KAL2838538.1"/>
    <property type="molecule type" value="Genomic_DNA"/>
</dbReference>
<keyword evidence="3" id="KW-0805">Transcription regulation</keyword>
<comment type="caution">
    <text evidence="9">The sequence shown here is derived from an EMBL/GenBank/DDBJ whole genome shotgun (WGS) entry which is preliminary data.</text>
</comment>
<dbReference type="SMART" id="SM00066">
    <property type="entry name" value="GAL4"/>
    <property type="match status" value="1"/>
</dbReference>
<dbReference type="InterPro" id="IPR050613">
    <property type="entry name" value="Sec_Metabolite_Reg"/>
</dbReference>
<evidence type="ECO:0000256" key="3">
    <source>
        <dbReference type="ARBA" id="ARBA00023015"/>
    </source>
</evidence>
<evidence type="ECO:0000256" key="7">
    <source>
        <dbReference type="SAM" id="MobiDB-lite"/>
    </source>
</evidence>
<evidence type="ECO:0000256" key="1">
    <source>
        <dbReference type="ARBA" id="ARBA00004123"/>
    </source>
</evidence>
<evidence type="ECO:0000256" key="6">
    <source>
        <dbReference type="ARBA" id="ARBA00023242"/>
    </source>
</evidence>
<dbReference type="CDD" id="cd00067">
    <property type="entry name" value="GAL4"/>
    <property type="match status" value="1"/>
</dbReference>
<dbReference type="InterPro" id="IPR007219">
    <property type="entry name" value="XnlR_reg_dom"/>
</dbReference>
<dbReference type="SMART" id="SM00906">
    <property type="entry name" value="Fungal_trans"/>
    <property type="match status" value="1"/>
</dbReference>
<comment type="subcellular location">
    <subcellularLocation>
        <location evidence="1">Nucleus</location>
    </subcellularLocation>
</comment>
<keyword evidence="6" id="KW-0539">Nucleus</keyword>
<dbReference type="Gene3D" id="4.10.240.10">
    <property type="entry name" value="Zn(2)-C6 fungal-type DNA-binding domain"/>
    <property type="match status" value="1"/>
</dbReference>
<evidence type="ECO:0000256" key="5">
    <source>
        <dbReference type="ARBA" id="ARBA00023163"/>
    </source>
</evidence>
<name>A0ABR4JET1_9EURO</name>
<accession>A0ABR4JET1</accession>
<dbReference type="Pfam" id="PF04082">
    <property type="entry name" value="Fungal_trans"/>
    <property type="match status" value="1"/>
</dbReference>
<dbReference type="PANTHER" id="PTHR31001">
    <property type="entry name" value="UNCHARACTERIZED TRANSCRIPTIONAL REGULATORY PROTEIN"/>
    <property type="match status" value="1"/>
</dbReference>
<evidence type="ECO:0000259" key="8">
    <source>
        <dbReference type="PROSITE" id="PS50048"/>
    </source>
</evidence>
<dbReference type="CDD" id="cd12148">
    <property type="entry name" value="fungal_TF_MHR"/>
    <property type="match status" value="1"/>
</dbReference>
<evidence type="ECO:0000256" key="4">
    <source>
        <dbReference type="ARBA" id="ARBA00023125"/>
    </source>
</evidence>
<protein>
    <recommendedName>
        <fullName evidence="8">Zn(2)-C6 fungal-type domain-containing protein</fullName>
    </recommendedName>
</protein>
<dbReference type="PROSITE" id="PS00463">
    <property type="entry name" value="ZN2_CY6_FUNGAL_1"/>
    <property type="match status" value="1"/>
</dbReference>
<proteinExistence type="predicted"/>
<dbReference type="Proteomes" id="UP001610446">
    <property type="component" value="Unassembled WGS sequence"/>
</dbReference>
<feature type="region of interest" description="Disordered" evidence="7">
    <location>
        <begin position="118"/>
        <end position="138"/>
    </location>
</feature>
<dbReference type="InterPro" id="IPR036864">
    <property type="entry name" value="Zn2-C6_fun-type_DNA-bd_sf"/>
</dbReference>
<dbReference type="InterPro" id="IPR001138">
    <property type="entry name" value="Zn2Cys6_DnaBD"/>
</dbReference>
<reference evidence="9 10" key="1">
    <citation type="submission" date="2024-07" db="EMBL/GenBank/DDBJ databases">
        <title>Section-level genome sequencing and comparative genomics of Aspergillus sections Usti and Cavernicolus.</title>
        <authorList>
            <consortium name="Lawrence Berkeley National Laboratory"/>
            <person name="Nybo J.L."/>
            <person name="Vesth T.C."/>
            <person name="Theobald S."/>
            <person name="Frisvad J.C."/>
            <person name="Larsen T.O."/>
            <person name="Kjaerboelling I."/>
            <person name="Rothschild-Mancinelli K."/>
            <person name="Lyhne E.K."/>
            <person name="Kogle M.E."/>
            <person name="Barry K."/>
            <person name="Clum A."/>
            <person name="Na H."/>
            <person name="Ledsgaard L."/>
            <person name="Lin J."/>
            <person name="Lipzen A."/>
            <person name="Kuo A."/>
            <person name="Riley R."/>
            <person name="Mondo S."/>
            <person name="Labutti K."/>
            <person name="Haridas S."/>
            <person name="Pangalinan J."/>
            <person name="Salamov A.A."/>
            <person name="Simmons B.A."/>
            <person name="Magnuson J.K."/>
            <person name="Chen J."/>
            <person name="Drula E."/>
            <person name="Henrissat B."/>
            <person name="Wiebenga A."/>
            <person name="Lubbers R.J."/>
            <person name="Gomes A.C."/>
            <person name="Makela M.R."/>
            <person name="Stajich J."/>
            <person name="Grigoriev I.V."/>
            <person name="Mortensen U.H."/>
            <person name="De Vries R.P."/>
            <person name="Baker S.E."/>
            <person name="Andersen M.R."/>
        </authorList>
    </citation>
    <scope>NUCLEOTIDE SEQUENCE [LARGE SCALE GENOMIC DNA]</scope>
    <source>
        <strain evidence="9 10">CBS 123904</strain>
    </source>
</reference>
<keyword evidence="4" id="KW-0238">DNA-binding</keyword>
<evidence type="ECO:0000313" key="10">
    <source>
        <dbReference type="Proteomes" id="UP001610446"/>
    </source>
</evidence>
<dbReference type="PROSITE" id="PS50048">
    <property type="entry name" value="ZN2_CY6_FUNGAL_2"/>
    <property type="match status" value="1"/>
</dbReference>
<dbReference type="Pfam" id="PF00172">
    <property type="entry name" value="Zn_clus"/>
    <property type="match status" value="1"/>
</dbReference>
<evidence type="ECO:0000256" key="2">
    <source>
        <dbReference type="ARBA" id="ARBA00022723"/>
    </source>
</evidence>
<evidence type="ECO:0000313" key="9">
    <source>
        <dbReference type="EMBL" id="KAL2838538.1"/>
    </source>
</evidence>
<keyword evidence="2" id="KW-0479">Metal-binding</keyword>
<sequence length="568" mass="64241">MSLPSLGPNAQLTCETCKRRKVKCDKLQPCTTCRKANLHCVPVQRARLPRGRSAKKNQTALTEMVSYHQTPNLSNRVEMLEGLVCSMLDSRTETSVGDRRRLSLSLLGDLEQIFLPSEVGSQNDNATPSTATPPKINDSPTLLDQRLLQLYVIHVDPIFPILQCSSVRGYVAQGLPYLNYAADHPAPRALICAIGYMTITSSSDNTCFQEFNLSRDVLLDRYHNLTEHALEEADYYNTDDLTILQAFVLFLVSFYGHDRSRRAWTMLSLAVRIAQSLFLDQADPPFPVTPLEREMRSRLWHLISLLDVQASFDRGLAPMLRADCLKSQAIPAMGILDYFLPLEDAGSLAPEPNSLADPIFLTVMAEATRAFRSLDLSVGTHPTVVGMDVHSRLQTATTFQQGSQEILNGFYFVQTPSRLFVEKIVTVTHLFLQLIAVQPVQPNHESRSSRCLENQKISLSLAVTFLQALTDLYQNRQLETFRWYMRLFVPWHAFSVAMEQVCTCYDASLQAYYYPLIKELYSSLQELMDDAHQRLLQRPLQRFTALQQTCMNPSLSDTILAPDILQLH</sequence>
<gene>
    <name evidence="9" type="ORF">BJY01DRAFT_250912</name>
</gene>
<dbReference type="SUPFAM" id="SSF57701">
    <property type="entry name" value="Zn2/Cys6 DNA-binding domain"/>
    <property type="match status" value="1"/>
</dbReference>
<organism evidence="9 10">
    <name type="scientific">Aspergillus pseudoustus</name>
    <dbReference type="NCBI Taxonomy" id="1810923"/>
    <lineage>
        <taxon>Eukaryota</taxon>
        <taxon>Fungi</taxon>
        <taxon>Dikarya</taxon>
        <taxon>Ascomycota</taxon>
        <taxon>Pezizomycotina</taxon>
        <taxon>Eurotiomycetes</taxon>
        <taxon>Eurotiomycetidae</taxon>
        <taxon>Eurotiales</taxon>
        <taxon>Aspergillaceae</taxon>
        <taxon>Aspergillus</taxon>
        <taxon>Aspergillus subgen. Nidulantes</taxon>
    </lineage>
</organism>
<feature type="compositionally biased region" description="Polar residues" evidence="7">
    <location>
        <begin position="119"/>
        <end position="138"/>
    </location>
</feature>
<keyword evidence="5" id="KW-0804">Transcription</keyword>
<dbReference type="PANTHER" id="PTHR31001:SF50">
    <property type="entry name" value="ZN(II)2CYS6 TRANSCRIPTION FACTOR (EUROFUNG)"/>
    <property type="match status" value="1"/>
</dbReference>
<keyword evidence="10" id="KW-1185">Reference proteome</keyword>
<feature type="domain" description="Zn(2)-C6 fungal-type" evidence="8">
    <location>
        <begin position="13"/>
        <end position="41"/>
    </location>
</feature>